<dbReference type="AlphaFoldDB" id="A0AA39JQJ5"/>
<evidence type="ECO:0000313" key="3">
    <source>
        <dbReference type="EMBL" id="KAK0444733.1"/>
    </source>
</evidence>
<dbReference type="PANTHER" id="PTHR48104:SF30">
    <property type="entry name" value="METACASPASE-1"/>
    <property type="match status" value="1"/>
</dbReference>
<dbReference type="Proteomes" id="UP001175226">
    <property type="component" value="Unassembled WGS sequence"/>
</dbReference>
<reference evidence="3" key="1">
    <citation type="submission" date="2023-06" db="EMBL/GenBank/DDBJ databases">
        <authorList>
            <consortium name="Lawrence Berkeley National Laboratory"/>
            <person name="Ahrendt S."/>
            <person name="Sahu N."/>
            <person name="Indic B."/>
            <person name="Wong-Bajracharya J."/>
            <person name="Merenyi Z."/>
            <person name="Ke H.-M."/>
            <person name="Monk M."/>
            <person name="Kocsube S."/>
            <person name="Drula E."/>
            <person name="Lipzen A."/>
            <person name="Balint B."/>
            <person name="Henrissat B."/>
            <person name="Andreopoulos B."/>
            <person name="Martin F.M."/>
            <person name="Harder C.B."/>
            <person name="Rigling D."/>
            <person name="Ford K.L."/>
            <person name="Foster G.D."/>
            <person name="Pangilinan J."/>
            <person name="Papanicolaou A."/>
            <person name="Barry K."/>
            <person name="LaButti K."/>
            <person name="Viragh M."/>
            <person name="Koriabine M."/>
            <person name="Yan M."/>
            <person name="Riley R."/>
            <person name="Champramary S."/>
            <person name="Plett K.L."/>
            <person name="Tsai I.J."/>
            <person name="Slot J."/>
            <person name="Sipos G."/>
            <person name="Plett J."/>
            <person name="Nagy L.G."/>
            <person name="Grigoriev I.V."/>
        </authorList>
    </citation>
    <scope>NUCLEOTIDE SEQUENCE</scope>
    <source>
        <strain evidence="3">FPL87.14</strain>
    </source>
</reference>
<evidence type="ECO:0000259" key="2">
    <source>
        <dbReference type="Pfam" id="PF00656"/>
    </source>
</evidence>
<evidence type="ECO:0000313" key="4">
    <source>
        <dbReference type="Proteomes" id="UP001175226"/>
    </source>
</evidence>
<dbReference type="Pfam" id="PF00656">
    <property type="entry name" value="Peptidase_C14"/>
    <property type="match status" value="1"/>
</dbReference>
<feature type="domain" description="Peptidase C14 caspase" evidence="2">
    <location>
        <begin position="26"/>
        <end position="360"/>
    </location>
</feature>
<organism evidence="3 4">
    <name type="scientific">Armillaria borealis</name>
    <dbReference type="NCBI Taxonomy" id="47425"/>
    <lineage>
        <taxon>Eukaryota</taxon>
        <taxon>Fungi</taxon>
        <taxon>Dikarya</taxon>
        <taxon>Basidiomycota</taxon>
        <taxon>Agaricomycotina</taxon>
        <taxon>Agaricomycetes</taxon>
        <taxon>Agaricomycetidae</taxon>
        <taxon>Agaricales</taxon>
        <taxon>Marasmiineae</taxon>
        <taxon>Physalacriaceae</taxon>
        <taxon>Armillaria</taxon>
    </lineage>
</organism>
<proteinExistence type="inferred from homology"/>
<dbReference type="EMBL" id="JAUEPT010000018">
    <property type="protein sequence ID" value="KAK0444733.1"/>
    <property type="molecule type" value="Genomic_DNA"/>
</dbReference>
<dbReference type="GO" id="GO:0006508">
    <property type="term" value="P:proteolysis"/>
    <property type="evidence" value="ECO:0007669"/>
    <property type="project" value="InterPro"/>
</dbReference>
<dbReference type="PANTHER" id="PTHR48104">
    <property type="entry name" value="METACASPASE-4"/>
    <property type="match status" value="1"/>
</dbReference>
<comment type="similarity">
    <text evidence="1">Belongs to the peptidase C14B family.</text>
</comment>
<keyword evidence="4" id="KW-1185">Reference proteome</keyword>
<name>A0AA39JQJ5_9AGAR</name>
<evidence type="ECO:0000256" key="1">
    <source>
        <dbReference type="ARBA" id="ARBA00009005"/>
    </source>
</evidence>
<accession>A0AA39JQJ5</accession>
<dbReference type="GO" id="GO:0005737">
    <property type="term" value="C:cytoplasm"/>
    <property type="evidence" value="ECO:0007669"/>
    <property type="project" value="TreeGrafter"/>
</dbReference>
<dbReference type="InterPro" id="IPR050452">
    <property type="entry name" value="Metacaspase"/>
</dbReference>
<dbReference type="GO" id="GO:0004197">
    <property type="term" value="F:cysteine-type endopeptidase activity"/>
    <property type="evidence" value="ECO:0007669"/>
    <property type="project" value="InterPro"/>
</dbReference>
<dbReference type="Gene3D" id="3.40.50.1460">
    <property type="match status" value="1"/>
</dbReference>
<dbReference type="InterPro" id="IPR011600">
    <property type="entry name" value="Pept_C14_caspase"/>
</dbReference>
<comment type="caution">
    <text evidence="3">The sequence shown here is derived from an EMBL/GenBank/DDBJ whole genome shotgun (WGS) entry which is preliminary data.</text>
</comment>
<sequence>MAPPPLDETLAADHSTPLHDLSHRFWAVVIGIDAYPAEKGVLRGCVSDAAKVFGFLTKNLGVPTDHITLLLGTTTTARWSYNRTSGTARITGQPATRTNIIDALLGLSTNSQIQKGDNIIIYFSGHGTAYHCSDNPEYPSGSPASTGTIEALCPMDRKAKGFTLKGRKAIPDISDRELYTILAEISRTKGHHITVILDCCHSSGLTRHPQGKGSEESPLLRSAKPLSASTSIADMFAAADKRLGNFKNGSKPRYESISKGNWTPEIPVKTHVVLAACNAYEYAAEVEAVPTPADNLDSKSERVTYNGYFTVALLATLKSVIRKPASLNDKLPSYFKLVEDLVKKLKEIQPDGSSNQHPVVAGASMHEPLWYTGPNCGINCTESRSVPQGPVTN</sequence>
<gene>
    <name evidence="3" type="ORF">EV421DRAFT_367436</name>
</gene>
<protein>
    <submittedName>
        <fullName evidence="3">Peptidase C14, caspase domain-containing protein</fullName>
    </submittedName>
</protein>